<sequence>MESLISDIHTGESLLEQEKDANRKSKPFQKFKSPTLDDFSVNFTESRICSQSNESSSFSKSEKVFKRNEYATDPFNTFHTDQDLTESPNDHQKNDDSEFELSSMSTSILKKDKRGAFKNKPTSNKNFFNIDNEETITNVKNYTSDIRSFLLSQPTEKPVELENSLSDTINVTNLETNEKQEARKNNLKTQLFRKSQKKKINHFEVEFNESNIKNVSDHELSRNSIFKKSNKSILEENYNITNVTLTLENNKSQADGIENTNGNEDEKCEKTSNDNIAQFKETQEAIRGEEMHVSKLIEKSNISLMNKLSFNNDAENSDTNFGLNNSSSKHVNTDTYFEQSSINDENLKCWMSDNSEEEISPPCVPRISTNLSNNKENLLKSNKNFNKSVSFEKSSWDKIFDNIVSNVKKNDLINNSIKKKKVVVVEKEKEKIASNGLKKKKQGPFVTKKLHQYILNKLKPKYGIDTNVRAEEIEMRICDTVKIVTRRKSYQKSLTEKLKKEMATVGLISTTVDFYETKVIPCHHPITNSIYPPKAAVNPFDEILLKH</sequence>
<evidence type="ECO:0000256" key="1">
    <source>
        <dbReference type="SAM" id="MobiDB-lite"/>
    </source>
</evidence>
<feature type="region of interest" description="Disordered" evidence="1">
    <location>
        <begin position="75"/>
        <end position="102"/>
    </location>
</feature>
<keyword evidence="4" id="KW-1185">Reference proteome</keyword>
<dbReference type="VEuPathDB" id="VectorBase:PHUM472500"/>
<dbReference type="EnsemblMetazoa" id="PHUM472500-RA">
    <property type="protein sequence ID" value="PHUM472500-PA"/>
    <property type="gene ID" value="PHUM472500"/>
</dbReference>
<organism>
    <name type="scientific">Pediculus humanus subsp. corporis</name>
    <name type="common">Body louse</name>
    <dbReference type="NCBI Taxonomy" id="121224"/>
    <lineage>
        <taxon>Eukaryota</taxon>
        <taxon>Metazoa</taxon>
        <taxon>Ecdysozoa</taxon>
        <taxon>Arthropoda</taxon>
        <taxon>Hexapoda</taxon>
        <taxon>Insecta</taxon>
        <taxon>Pterygota</taxon>
        <taxon>Neoptera</taxon>
        <taxon>Paraneoptera</taxon>
        <taxon>Psocodea</taxon>
        <taxon>Troctomorpha</taxon>
        <taxon>Phthiraptera</taxon>
        <taxon>Anoplura</taxon>
        <taxon>Pediculidae</taxon>
        <taxon>Pediculus</taxon>
    </lineage>
</organism>
<dbReference type="KEGG" id="phu:Phum_PHUM472500"/>
<evidence type="ECO:0000313" key="4">
    <source>
        <dbReference type="Proteomes" id="UP000009046"/>
    </source>
</evidence>
<dbReference type="AlphaFoldDB" id="E0VW00"/>
<proteinExistence type="predicted"/>
<reference evidence="2" key="2">
    <citation type="submission" date="2007-04" db="EMBL/GenBank/DDBJ databases">
        <title>The genome of the human body louse.</title>
        <authorList>
            <consortium name="The Human Body Louse Genome Consortium"/>
            <person name="Kirkness E."/>
            <person name="Walenz B."/>
            <person name="Hass B."/>
            <person name="Bruggner R."/>
            <person name="Strausberg R."/>
        </authorList>
    </citation>
    <scope>NUCLEOTIDE SEQUENCE</scope>
    <source>
        <strain evidence="2">USDA</strain>
    </source>
</reference>
<dbReference type="EMBL" id="DS235816">
    <property type="protein sequence ID" value="EEB17556.1"/>
    <property type="molecule type" value="Genomic_DNA"/>
</dbReference>
<dbReference type="RefSeq" id="XP_002430294.1">
    <property type="nucleotide sequence ID" value="XM_002430249.1"/>
</dbReference>
<evidence type="ECO:0000313" key="2">
    <source>
        <dbReference type="EMBL" id="EEB17556.1"/>
    </source>
</evidence>
<dbReference type="EMBL" id="AAZO01005734">
    <property type="status" value="NOT_ANNOTATED_CDS"/>
    <property type="molecule type" value="Genomic_DNA"/>
</dbReference>
<evidence type="ECO:0000313" key="3">
    <source>
        <dbReference type="EnsemblMetazoa" id="PHUM472500-PA"/>
    </source>
</evidence>
<dbReference type="CTD" id="8238932"/>
<name>E0VW00_PEDHC</name>
<dbReference type="Proteomes" id="UP000009046">
    <property type="component" value="Unassembled WGS sequence"/>
</dbReference>
<protein>
    <submittedName>
        <fullName evidence="2 3">Uncharacterized protein</fullName>
    </submittedName>
</protein>
<dbReference type="GeneID" id="8238932"/>
<accession>E0VW00</accession>
<feature type="region of interest" description="Disordered" evidence="1">
    <location>
        <begin position="1"/>
        <end position="35"/>
    </location>
</feature>
<dbReference type="HOGENOM" id="CLU_498114_0_0_1"/>
<reference evidence="2" key="1">
    <citation type="submission" date="2007-04" db="EMBL/GenBank/DDBJ databases">
        <title>Annotation of Pediculus humanus corporis strain USDA.</title>
        <authorList>
            <person name="Kirkness E."/>
            <person name="Hannick L."/>
            <person name="Hass B."/>
            <person name="Bruggner R."/>
            <person name="Lawson D."/>
            <person name="Bidwell S."/>
            <person name="Joardar V."/>
            <person name="Caler E."/>
            <person name="Walenz B."/>
            <person name="Inman J."/>
            <person name="Schobel S."/>
            <person name="Galinsky K."/>
            <person name="Amedeo P."/>
            <person name="Strausberg R."/>
        </authorList>
    </citation>
    <scope>NUCLEOTIDE SEQUENCE</scope>
    <source>
        <strain evidence="2">USDA</strain>
    </source>
</reference>
<dbReference type="InParanoid" id="E0VW00"/>
<reference evidence="3" key="3">
    <citation type="submission" date="2020-05" db="UniProtKB">
        <authorList>
            <consortium name="EnsemblMetazoa"/>
        </authorList>
    </citation>
    <scope>IDENTIFICATION</scope>
    <source>
        <strain evidence="3">USDA</strain>
    </source>
</reference>
<gene>
    <name evidence="3" type="primary">8238932</name>
    <name evidence="2" type="ORF">Phum_PHUM472500</name>
</gene>
<dbReference type="OrthoDB" id="6630679at2759"/>